<gene>
    <name evidence="7" type="primary">tsf</name>
    <name evidence="11" type="ORF">BOW51_03985</name>
</gene>
<dbReference type="GO" id="GO:0003746">
    <property type="term" value="F:translation elongation factor activity"/>
    <property type="evidence" value="ECO:0007669"/>
    <property type="project" value="UniProtKB-UniRule"/>
</dbReference>
<dbReference type="RefSeq" id="WP_078486226.1">
    <property type="nucleotide sequence ID" value="NZ_MPRJ01000018.1"/>
</dbReference>
<feature type="region of interest" description="Involved in Mg(2+) ion dislocation from EF-Tu" evidence="7">
    <location>
        <begin position="81"/>
        <end position="84"/>
    </location>
</feature>
<dbReference type="PROSITE" id="PS01127">
    <property type="entry name" value="EF_TS_2"/>
    <property type="match status" value="1"/>
</dbReference>
<comment type="function">
    <text evidence="7 8">Associates with the EF-Tu.GDP complex and induces the exchange of GDP to GTP. It remains bound to the aminoacyl-tRNA.EF-Tu.GTP complex up to the GTP hydrolysis stage on the ribosome.</text>
</comment>
<keyword evidence="5 7" id="KW-0251">Elongation factor</keyword>
<dbReference type="Proteomes" id="UP000190896">
    <property type="component" value="Unassembled WGS sequence"/>
</dbReference>
<sequence>MAITASMVKELRERTGSGMMECKKALVETNGDIEAAIEMMRKSGQAKAAKKSGRTAAEGIIVIKYSDDAKKAAMVEVNCETDFVAKDENFTSFANAVAERALNSDVDTVEALLEQPLHDGEETTINTAREALIAKIGENMSVRRFQRFSTDGGMLASYQHGIRIGVVVELEGGDESLGKDIAMHVAASNPVCVSEEQVPADMLEKERDIFKTQALESGKPENIVDKIIDGRVRKYLAEITLVGQAFVKDPDQTVGKLLSGANAKVTGFSRFEVGEGIEKKVENFADEVAAQAAAAGN</sequence>
<dbReference type="EMBL" id="MPRJ01000018">
    <property type="protein sequence ID" value="OOZ37075.1"/>
    <property type="molecule type" value="Genomic_DNA"/>
</dbReference>
<accession>A0A1T2KW61</accession>
<dbReference type="FunFam" id="1.10.8.10:FF:000001">
    <property type="entry name" value="Elongation factor Ts"/>
    <property type="match status" value="1"/>
</dbReference>
<comment type="similarity">
    <text evidence="2 7 8">Belongs to the EF-Ts family.</text>
</comment>
<evidence type="ECO:0000256" key="5">
    <source>
        <dbReference type="ARBA" id="ARBA00022768"/>
    </source>
</evidence>
<evidence type="ECO:0000256" key="2">
    <source>
        <dbReference type="ARBA" id="ARBA00005532"/>
    </source>
</evidence>
<evidence type="ECO:0000313" key="11">
    <source>
        <dbReference type="EMBL" id="OOZ37075.1"/>
    </source>
</evidence>
<evidence type="ECO:0000256" key="1">
    <source>
        <dbReference type="ARBA" id="ARBA00004496"/>
    </source>
</evidence>
<protein>
    <recommendedName>
        <fullName evidence="3 7">Elongation factor Ts</fullName>
        <shortName evidence="7">EF-Ts</shortName>
    </recommendedName>
</protein>
<comment type="caution">
    <text evidence="11">The sequence shown here is derived from an EMBL/GenBank/DDBJ whole genome shotgun (WGS) entry which is preliminary data.</text>
</comment>
<feature type="domain" description="Translation elongation factor EFTs/EF1B dimerisation" evidence="10">
    <location>
        <begin position="72"/>
        <end position="275"/>
    </location>
</feature>
<dbReference type="InterPro" id="IPR036402">
    <property type="entry name" value="EF-Ts_dimer_sf"/>
</dbReference>
<evidence type="ECO:0000259" key="10">
    <source>
        <dbReference type="Pfam" id="PF00889"/>
    </source>
</evidence>
<dbReference type="FunFam" id="1.10.286.20:FF:000001">
    <property type="entry name" value="Elongation factor Ts"/>
    <property type="match status" value="1"/>
</dbReference>
<dbReference type="Gene3D" id="1.10.286.20">
    <property type="match status" value="1"/>
</dbReference>
<reference evidence="11 12" key="1">
    <citation type="submission" date="2016-11" db="EMBL/GenBank/DDBJ databases">
        <title>Mixed transmission modes and dynamic genome evolution in an obligate animal-bacterial symbiosis.</title>
        <authorList>
            <person name="Russell S.L."/>
            <person name="Corbett-Detig R.B."/>
            <person name="Cavanaugh C.M."/>
        </authorList>
    </citation>
    <scope>NUCLEOTIDE SEQUENCE [LARGE SCALE GENOMIC DNA]</scope>
    <source>
        <strain evidence="11">Se-Cadez</strain>
    </source>
</reference>
<keyword evidence="12" id="KW-1185">Reference proteome</keyword>
<dbReference type="InterPro" id="IPR001816">
    <property type="entry name" value="Transl_elong_EFTs/EF1B"/>
</dbReference>
<dbReference type="HAMAP" id="MF_00050">
    <property type="entry name" value="EF_Ts"/>
    <property type="match status" value="1"/>
</dbReference>
<evidence type="ECO:0000256" key="3">
    <source>
        <dbReference type="ARBA" id="ARBA00016956"/>
    </source>
</evidence>
<organism evidence="11 12">
    <name type="scientific">Solemya velesiana gill symbiont</name>
    <dbReference type="NCBI Taxonomy" id="1918948"/>
    <lineage>
        <taxon>Bacteria</taxon>
        <taxon>Pseudomonadati</taxon>
        <taxon>Pseudomonadota</taxon>
        <taxon>Gammaproteobacteria</taxon>
        <taxon>sulfur-oxidizing symbionts</taxon>
    </lineage>
</organism>
<evidence type="ECO:0000256" key="6">
    <source>
        <dbReference type="ARBA" id="ARBA00022917"/>
    </source>
</evidence>
<dbReference type="Gene3D" id="3.30.479.20">
    <property type="entry name" value="Elongation factor Ts, dimerisation domain"/>
    <property type="match status" value="2"/>
</dbReference>
<dbReference type="PANTHER" id="PTHR11741">
    <property type="entry name" value="ELONGATION FACTOR TS"/>
    <property type="match status" value="1"/>
</dbReference>
<evidence type="ECO:0000256" key="4">
    <source>
        <dbReference type="ARBA" id="ARBA00022490"/>
    </source>
</evidence>
<evidence type="ECO:0000256" key="8">
    <source>
        <dbReference type="RuleBase" id="RU000642"/>
    </source>
</evidence>
<evidence type="ECO:0000256" key="7">
    <source>
        <dbReference type="HAMAP-Rule" id="MF_00050"/>
    </source>
</evidence>
<dbReference type="PROSITE" id="PS01126">
    <property type="entry name" value="EF_TS_1"/>
    <property type="match status" value="1"/>
</dbReference>
<name>A0A1T2KW61_9GAMM</name>
<dbReference type="InterPro" id="IPR014039">
    <property type="entry name" value="Transl_elong_EFTs/EF1B_dimer"/>
</dbReference>
<comment type="subcellular location">
    <subcellularLocation>
        <location evidence="1 7 9">Cytoplasm</location>
    </subcellularLocation>
</comment>
<keyword evidence="4 7" id="KW-0963">Cytoplasm</keyword>
<dbReference type="Gene3D" id="1.10.8.10">
    <property type="entry name" value="DNA helicase RuvA subunit, C-terminal domain"/>
    <property type="match status" value="1"/>
</dbReference>
<dbReference type="NCBIfam" id="TIGR00116">
    <property type="entry name" value="tsf"/>
    <property type="match status" value="1"/>
</dbReference>
<dbReference type="SUPFAM" id="SSF54713">
    <property type="entry name" value="Elongation factor Ts (EF-Ts), dimerisation domain"/>
    <property type="match status" value="2"/>
</dbReference>
<dbReference type="CDD" id="cd14275">
    <property type="entry name" value="UBA_EF-Ts"/>
    <property type="match status" value="1"/>
</dbReference>
<evidence type="ECO:0000313" key="12">
    <source>
        <dbReference type="Proteomes" id="UP000190896"/>
    </source>
</evidence>
<dbReference type="InterPro" id="IPR009060">
    <property type="entry name" value="UBA-like_sf"/>
</dbReference>
<dbReference type="GO" id="GO:0005737">
    <property type="term" value="C:cytoplasm"/>
    <property type="evidence" value="ECO:0007669"/>
    <property type="project" value="UniProtKB-SubCell"/>
</dbReference>
<evidence type="ECO:0000256" key="9">
    <source>
        <dbReference type="RuleBase" id="RU000643"/>
    </source>
</evidence>
<keyword evidence="6 7" id="KW-0648">Protein biosynthesis</keyword>
<dbReference type="OrthoDB" id="9808348at2"/>
<proteinExistence type="inferred from homology"/>
<dbReference type="SUPFAM" id="SSF46934">
    <property type="entry name" value="UBA-like"/>
    <property type="match status" value="1"/>
</dbReference>
<dbReference type="InterPro" id="IPR018101">
    <property type="entry name" value="Transl_elong_Ts_CS"/>
</dbReference>
<dbReference type="FunFam" id="3.30.479.20:FF:000001">
    <property type="entry name" value="Elongation factor Ts"/>
    <property type="match status" value="1"/>
</dbReference>
<dbReference type="PANTHER" id="PTHR11741:SF0">
    <property type="entry name" value="ELONGATION FACTOR TS, MITOCHONDRIAL"/>
    <property type="match status" value="1"/>
</dbReference>
<dbReference type="AlphaFoldDB" id="A0A1T2KW61"/>
<dbReference type="Pfam" id="PF00889">
    <property type="entry name" value="EF_TS"/>
    <property type="match status" value="1"/>
</dbReference>